<evidence type="ECO:0000313" key="1">
    <source>
        <dbReference type="EMBL" id="VEL16550.1"/>
    </source>
</evidence>
<comment type="caution">
    <text evidence="1">The sequence shown here is derived from an EMBL/GenBank/DDBJ whole genome shotgun (WGS) entry which is preliminary data.</text>
</comment>
<protein>
    <submittedName>
        <fullName evidence="1">Uncharacterized protein</fullName>
    </submittedName>
</protein>
<dbReference type="EMBL" id="CAAALY010028884">
    <property type="protein sequence ID" value="VEL16550.1"/>
    <property type="molecule type" value="Genomic_DNA"/>
</dbReference>
<keyword evidence="2" id="KW-1185">Reference proteome</keyword>
<dbReference type="AlphaFoldDB" id="A0A448WP96"/>
<organism evidence="1 2">
    <name type="scientific">Protopolystoma xenopodis</name>
    <dbReference type="NCBI Taxonomy" id="117903"/>
    <lineage>
        <taxon>Eukaryota</taxon>
        <taxon>Metazoa</taxon>
        <taxon>Spiralia</taxon>
        <taxon>Lophotrochozoa</taxon>
        <taxon>Platyhelminthes</taxon>
        <taxon>Monogenea</taxon>
        <taxon>Polyopisthocotylea</taxon>
        <taxon>Polystomatidea</taxon>
        <taxon>Polystomatidae</taxon>
        <taxon>Protopolystoma</taxon>
    </lineage>
</organism>
<reference evidence="1" key="1">
    <citation type="submission" date="2018-11" db="EMBL/GenBank/DDBJ databases">
        <authorList>
            <consortium name="Pathogen Informatics"/>
        </authorList>
    </citation>
    <scope>NUCLEOTIDE SEQUENCE</scope>
</reference>
<gene>
    <name evidence="1" type="ORF">PXEA_LOCUS9990</name>
</gene>
<accession>A0A448WP96</accession>
<name>A0A448WP96_9PLAT</name>
<evidence type="ECO:0000313" key="2">
    <source>
        <dbReference type="Proteomes" id="UP000784294"/>
    </source>
</evidence>
<proteinExistence type="predicted"/>
<sequence>MITYLYVLDHKEVSRQLDAYRQATTSYQDAASWRQNELTDTVLRPTPAMTSLNRDAAGGFATSTCKMSHLQPPTDAVKRESAVLTTGVTLAAAPTHVKDELNNWRKSLEHVVSDTARPTMLLASINATIEPRK</sequence>
<dbReference type="Proteomes" id="UP000784294">
    <property type="component" value="Unassembled WGS sequence"/>
</dbReference>